<keyword evidence="2" id="KW-1185">Reference proteome</keyword>
<evidence type="ECO:0000313" key="1">
    <source>
        <dbReference type="EMBL" id="KAH9481426.1"/>
    </source>
</evidence>
<name>A0ACB8H0Q6_PSICU</name>
<reference evidence="1" key="1">
    <citation type="submission" date="2021-10" db="EMBL/GenBank/DDBJ databases">
        <title>Psilocybe cubensis genome.</title>
        <authorList>
            <person name="Mckernan K.J."/>
            <person name="Crawford S."/>
            <person name="Trippe A."/>
            <person name="Kane L.T."/>
            <person name="Mclaughlin S."/>
        </authorList>
    </citation>
    <scope>NUCLEOTIDE SEQUENCE</scope>
    <source>
        <strain evidence="1">MGC-MH-2018</strain>
    </source>
</reference>
<dbReference type="EMBL" id="JAFIQS020000005">
    <property type="protein sequence ID" value="KAH9481426.1"/>
    <property type="molecule type" value="Genomic_DNA"/>
</dbReference>
<accession>A0ACB8H0Q6</accession>
<protein>
    <submittedName>
        <fullName evidence="1">Oxidase ucsJ</fullName>
    </submittedName>
</protein>
<evidence type="ECO:0000313" key="2">
    <source>
        <dbReference type="Proteomes" id="UP000664032"/>
    </source>
</evidence>
<dbReference type="Proteomes" id="UP000664032">
    <property type="component" value="Unassembled WGS sequence"/>
</dbReference>
<sequence>MSTKINILMTGVTGYIGGSVLTRFLKRPDHKFFKITTLVRSPEKAEKLKAHGVHAIVGTHDDSKVMESLAADQDVVIAMADADNLKATKAILSGLKIRHEETGTVPILIHTSGTVDIGVLSDSAGGKFTGETIYDDANPDQIESLPDTQLHRNVDLEILRADKEGYIKSYIILPSTIWGEATGVMVDEGIQNPRSIQVPELIRASLARGRAGMVGEGKNLWPDSNNHLSVADLYLVLFDSIRSNPSTGHGREGFYFSENGEHSLYSVGRAIGDALVALGKSDNPEPTAFTRDELNKYFGASTISASHNLY</sequence>
<proteinExistence type="predicted"/>
<organism evidence="1 2">
    <name type="scientific">Psilocybe cubensis</name>
    <name type="common">Psychedelic mushroom</name>
    <name type="synonym">Stropharia cubensis</name>
    <dbReference type="NCBI Taxonomy" id="181762"/>
    <lineage>
        <taxon>Eukaryota</taxon>
        <taxon>Fungi</taxon>
        <taxon>Dikarya</taxon>
        <taxon>Basidiomycota</taxon>
        <taxon>Agaricomycotina</taxon>
        <taxon>Agaricomycetes</taxon>
        <taxon>Agaricomycetidae</taxon>
        <taxon>Agaricales</taxon>
        <taxon>Agaricineae</taxon>
        <taxon>Strophariaceae</taxon>
        <taxon>Psilocybe</taxon>
    </lineage>
</organism>
<comment type="caution">
    <text evidence="1">The sequence shown here is derived from an EMBL/GenBank/DDBJ whole genome shotgun (WGS) entry which is preliminary data.</text>
</comment>
<gene>
    <name evidence="1" type="ORF">JR316_0005952</name>
</gene>